<evidence type="ECO:0000256" key="2">
    <source>
        <dbReference type="ARBA" id="ARBA00022670"/>
    </source>
</evidence>
<feature type="domain" description="Peptidase S8/S53" evidence="6">
    <location>
        <begin position="261"/>
        <end position="548"/>
    </location>
</feature>
<dbReference type="RefSeq" id="WP_147431640.1">
    <property type="nucleotide sequence ID" value="NZ_RBXT01000001.1"/>
</dbReference>
<dbReference type="PANTHER" id="PTHR43806:SF11">
    <property type="entry name" value="CEREVISIN-RELATED"/>
    <property type="match status" value="1"/>
</dbReference>
<dbReference type="PANTHER" id="PTHR43806">
    <property type="entry name" value="PEPTIDASE S8"/>
    <property type="match status" value="1"/>
</dbReference>
<dbReference type="CDD" id="cd00306">
    <property type="entry name" value="Peptidases_S8_S53"/>
    <property type="match status" value="1"/>
</dbReference>
<dbReference type="Gene3D" id="3.40.50.200">
    <property type="entry name" value="Peptidase S8/S53 domain"/>
    <property type="match status" value="1"/>
</dbReference>
<comment type="similarity">
    <text evidence="1">Belongs to the peptidase S8 family.</text>
</comment>
<name>A0A495Y3W4_9MICO</name>
<evidence type="ECO:0000256" key="1">
    <source>
        <dbReference type="ARBA" id="ARBA00011073"/>
    </source>
</evidence>
<dbReference type="PROSITE" id="PS00138">
    <property type="entry name" value="SUBTILASE_SER"/>
    <property type="match status" value="1"/>
</dbReference>
<sequence>MADAGDTTPVEPSSSDEDATRRRPVPGDDRGTPRASDPDDARGVRDATGRLVARSPIRALDPASDKRRTNGLAALPALYLTDRLLERRGDGVKKSSDAPDSTDTPDTPETGRRRGDDVSLSEALDEIGLDFEPTVDPPSSDQEFIPPRWGRSITLRSRDAIEPVDAWSVLQDLRVRAPQVAARLSLEHVLRPAGGYWGGIGGYWGGIGGYWGGIGGYWGGIGTGADALQEYAVAGRGGRMPVSLALPDPALRARALARPPVVVVPDTGVAPHPWFKDEGVVRLRYRDGRLEPDTRELHVADTGQPGAGDGAGGDESAPRPSDPAGLLAGHATFIAGLVRQGCPEATIVSIPVMGDDGVVDEGYLLDVLEALLRRHEGGQGGGEPSDVVDVLSLSMGYYAEDSTYLSGPVHAMLDRFAAAGVAVVAGVGNEGTTDPFVPASLAPTMTWPAVPDDQPPPVASVGACNPDGTTVALFSNDLAVVTAVRLGVSLVSTLPLTNGMGQPSAKVQSGDTVRCTVDPDDYTGGFGVWSGTSFATPVFSAELAAALVDAGGLDDVAPDAMRRRAVKALDVCTHRGKKP</sequence>
<dbReference type="InterPro" id="IPR023828">
    <property type="entry name" value="Peptidase_S8_Ser-AS"/>
</dbReference>
<keyword evidence="8" id="KW-1185">Reference proteome</keyword>
<dbReference type="GO" id="GO:0004252">
    <property type="term" value="F:serine-type endopeptidase activity"/>
    <property type="evidence" value="ECO:0007669"/>
    <property type="project" value="InterPro"/>
</dbReference>
<dbReference type="Pfam" id="PF00082">
    <property type="entry name" value="Peptidase_S8"/>
    <property type="match status" value="1"/>
</dbReference>
<feature type="region of interest" description="Disordered" evidence="5">
    <location>
        <begin position="292"/>
        <end position="324"/>
    </location>
</feature>
<feature type="compositionally biased region" description="Low complexity" evidence="5">
    <location>
        <begin position="98"/>
        <end position="108"/>
    </location>
</feature>
<gene>
    <name evidence="7" type="ORF">DFJ68_3401</name>
</gene>
<dbReference type="GO" id="GO:0006508">
    <property type="term" value="P:proteolysis"/>
    <property type="evidence" value="ECO:0007669"/>
    <property type="project" value="UniProtKB-KW"/>
</dbReference>
<proteinExistence type="inferred from homology"/>
<keyword evidence="2" id="KW-0645">Protease</keyword>
<dbReference type="AlphaFoldDB" id="A0A495Y3W4"/>
<dbReference type="OrthoDB" id="5177045at2"/>
<organism evidence="7 8">
    <name type="scientific">Terracoccus luteus</name>
    <dbReference type="NCBI Taxonomy" id="53356"/>
    <lineage>
        <taxon>Bacteria</taxon>
        <taxon>Bacillati</taxon>
        <taxon>Actinomycetota</taxon>
        <taxon>Actinomycetes</taxon>
        <taxon>Micrococcales</taxon>
        <taxon>Intrasporangiaceae</taxon>
        <taxon>Terracoccus</taxon>
    </lineage>
</organism>
<accession>A0A495Y3W4</accession>
<keyword evidence="4" id="KW-0720">Serine protease</keyword>
<evidence type="ECO:0000256" key="3">
    <source>
        <dbReference type="ARBA" id="ARBA00022801"/>
    </source>
</evidence>
<dbReference type="InterPro" id="IPR050131">
    <property type="entry name" value="Peptidase_S8_subtilisin-like"/>
</dbReference>
<reference evidence="7 8" key="1">
    <citation type="submission" date="2018-10" db="EMBL/GenBank/DDBJ databases">
        <title>Sequencing the genomes of 1000 actinobacteria strains.</title>
        <authorList>
            <person name="Klenk H.-P."/>
        </authorList>
    </citation>
    <scope>NUCLEOTIDE SEQUENCE [LARGE SCALE GENOMIC DNA]</scope>
    <source>
        <strain evidence="7 8">DSM 44267</strain>
    </source>
</reference>
<dbReference type="InterPro" id="IPR000209">
    <property type="entry name" value="Peptidase_S8/S53_dom"/>
</dbReference>
<feature type="region of interest" description="Disordered" evidence="5">
    <location>
        <begin position="89"/>
        <end position="119"/>
    </location>
</feature>
<evidence type="ECO:0000256" key="5">
    <source>
        <dbReference type="SAM" id="MobiDB-lite"/>
    </source>
</evidence>
<feature type="region of interest" description="Disordered" evidence="5">
    <location>
        <begin position="1"/>
        <end position="73"/>
    </location>
</feature>
<dbReference type="Proteomes" id="UP000278440">
    <property type="component" value="Unassembled WGS sequence"/>
</dbReference>
<comment type="caution">
    <text evidence="7">The sequence shown here is derived from an EMBL/GenBank/DDBJ whole genome shotgun (WGS) entry which is preliminary data.</text>
</comment>
<dbReference type="EMBL" id="RBXT01000001">
    <property type="protein sequence ID" value="RKT79923.1"/>
    <property type="molecule type" value="Genomic_DNA"/>
</dbReference>
<keyword evidence="3" id="KW-0378">Hydrolase</keyword>
<feature type="compositionally biased region" description="Basic and acidic residues" evidence="5">
    <location>
        <begin position="18"/>
        <end position="48"/>
    </location>
</feature>
<evidence type="ECO:0000259" key="6">
    <source>
        <dbReference type="Pfam" id="PF00082"/>
    </source>
</evidence>
<protein>
    <submittedName>
        <fullName evidence="7">Subtilase family protein</fullName>
    </submittedName>
</protein>
<evidence type="ECO:0000256" key="4">
    <source>
        <dbReference type="ARBA" id="ARBA00022825"/>
    </source>
</evidence>
<dbReference type="SUPFAM" id="SSF52743">
    <property type="entry name" value="Subtilisin-like"/>
    <property type="match status" value="1"/>
</dbReference>
<evidence type="ECO:0000313" key="7">
    <source>
        <dbReference type="EMBL" id="RKT79923.1"/>
    </source>
</evidence>
<evidence type="ECO:0000313" key="8">
    <source>
        <dbReference type="Proteomes" id="UP000278440"/>
    </source>
</evidence>
<dbReference type="InterPro" id="IPR036852">
    <property type="entry name" value="Peptidase_S8/S53_dom_sf"/>
</dbReference>